<proteinExistence type="inferred from homology"/>
<organism evidence="3 4">
    <name type="scientific">Stachybotrys elegans</name>
    <dbReference type="NCBI Taxonomy" id="80388"/>
    <lineage>
        <taxon>Eukaryota</taxon>
        <taxon>Fungi</taxon>
        <taxon>Dikarya</taxon>
        <taxon>Ascomycota</taxon>
        <taxon>Pezizomycotina</taxon>
        <taxon>Sordariomycetes</taxon>
        <taxon>Hypocreomycetidae</taxon>
        <taxon>Hypocreales</taxon>
        <taxon>Stachybotryaceae</taxon>
        <taxon>Stachybotrys</taxon>
    </lineage>
</organism>
<evidence type="ECO:0000259" key="2">
    <source>
        <dbReference type="Pfam" id="PF05922"/>
    </source>
</evidence>
<dbReference type="EMBL" id="JAGPNK010000001">
    <property type="protein sequence ID" value="KAH7327899.1"/>
    <property type="molecule type" value="Genomic_DNA"/>
</dbReference>
<evidence type="ECO:0000313" key="4">
    <source>
        <dbReference type="Proteomes" id="UP000813444"/>
    </source>
</evidence>
<evidence type="ECO:0000256" key="1">
    <source>
        <dbReference type="ARBA" id="ARBA00038069"/>
    </source>
</evidence>
<sequence length="71" mass="7970">MPTYIVTCKDEASDDDVKACKQHVRELGGKIEHEYNLIKGFSVAFPDGTVTTLETHPHVKAVEEDKPMHTM</sequence>
<evidence type="ECO:0000313" key="3">
    <source>
        <dbReference type="EMBL" id="KAH7327899.1"/>
    </source>
</evidence>
<dbReference type="OrthoDB" id="5518345at2759"/>
<protein>
    <recommendedName>
        <fullName evidence="2">Inhibitor I9 domain-containing protein</fullName>
    </recommendedName>
</protein>
<dbReference type="InterPro" id="IPR037045">
    <property type="entry name" value="S8pro/Inhibitor_I9_sf"/>
</dbReference>
<dbReference type="GO" id="GO:0042144">
    <property type="term" value="P:vacuole fusion, non-autophagic"/>
    <property type="evidence" value="ECO:0007669"/>
    <property type="project" value="TreeGrafter"/>
</dbReference>
<reference evidence="3" key="1">
    <citation type="journal article" date="2021" name="Nat. Commun.">
        <title>Genetic determinants of endophytism in the Arabidopsis root mycobiome.</title>
        <authorList>
            <person name="Mesny F."/>
            <person name="Miyauchi S."/>
            <person name="Thiergart T."/>
            <person name="Pickel B."/>
            <person name="Atanasova L."/>
            <person name="Karlsson M."/>
            <person name="Huettel B."/>
            <person name="Barry K.W."/>
            <person name="Haridas S."/>
            <person name="Chen C."/>
            <person name="Bauer D."/>
            <person name="Andreopoulos W."/>
            <person name="Pangilinan J."/>
            <person name="LaButti K."/>
            <person name="Riley R."/>
            <person name="Lipzen A."/>
            <person name="Clum A."/>
            <person name="Drula E."/>
            <person name="Henrissat B."/>
            <person name="Kohler A."/>
            <person name="Grigoriev I.V."/>
            <person name="Martin F.M."/>
            <person name="Hacquard S."/>
        </authorList>
    </citation>
    <scope>NUCLEOTIDE SEQUENCE</scope>
    <source>
        <strain evidence="3">MPI-CAGE-CH-0235</strain>
    </source>
</reference>
<keyword evidence="4" id="KW-1185">Reference proteome</keyword>
<dbReference type="AlphaFoldDB" id="A0A8K0WWY2"/>
<comment type="similarity">
    <text evidence="1">Belongs to the protease inhibitor I9 family.</text>
</comment>
<feature type="domain" description="Inhibitor I9" evidence="2">
    <location>
        <begin position="3"/>
        <end position="71"/>
    </location>
</feature>
<dbReference type="Gene3D" id="3.30.70.80">
    <property type="entry name" value="Peptidase S8 propeptide/proteinase inhibitor I9"/>
    <property type="match status" value="1"/>
</dbReference>
<dbReference type="Proteomes" id="UP000813444">
    <property type="component" value="Unassembled WGS sequence"/>
</dbReference>
<dbReference type="PANTHER" id="PTHR28288">
    <property type="entry name" value="PROTEASE B INHIBITOR 2"/>
    <property type="match status" value="1"/>
</dbReference>
<dbReference type="InterPro" id="IPR052471">
    <property type="entry name" value="PBI_I9"/>
</dbReference>
<dbReference type="Pfam" id="PF05922">
    <property type="entry name" value="Inhibitor_I9"/>
    <property type="match status" value="1"/>
</dbReference>
<dbReference type="PANTHER" id="PTHR28288:SF2">
    <property type="entry name" value="PROTEASE B INHIBITOR 2"/>
    <property type="match status" value="1"/>
</dbReference>
<accession>A0A8K0WWY2</accession>
<name>A0A8K0WWY2_9HYPO</name>
<dbReference type="FunFam" id="3.30.70.80:FF:000005">
    <property type="entry name" value="Proteinase inhibitor I2B"/>
    <property type="match status" value="1"/>
</dbReference>
<comment type="caution">
    <text evidence="3">The sequence shown here is derived from an EMBL/GenBank/DDBJ whole genome shotgun (WGS) entry which is preliminary data.</text>
</comment>
<dbReference type="GO" id="GO:0004866">
    <property type="term" value="F:endopeptidase inhibitor activity"/>
    <property type="evidence" value="ECO:0007669"/>
    <property type="project" value="TreeGrafter"/>
</dbReference>
<dbReference type="InterPro" id="IPR010259">
    <property type="entry name" value="S8pro/Inhibitor_I9"/>
</dbReference>
<dbReference type="SUPFAM" id="SSF54897">
    <property type="entry name" value="Protease propeptides/inhibitors"/>
    <property type="match status" value="1"/>
</dbReference>
<gene>
    <name evidence="3" type="ORF">B0I35DRAFT_472669</name>
</gene>